<evidence type="ECO:0000313" key="3">
    <source>
        <dbReference type="Proteomes" id="UP001141806"/>
    </source>
</evidence>
<dbReference type="AlphaFoldDB" id="A0A9Q0KI27"/>
<organism evidence="2 3">
    <name type="scientific">Protea cynaroides</name>
    <dbReference type="NCBI Taxonomy" id="273540"/>
    <lineage>
        <taxon>Eukaryota</taxon>
        <taxon>Viridiplantae</taxon>
        <taxon>Streptophyta</taxon>
        <taxon>Embryophyta</taxon>
        <taxon>Tracheophyta</taxon>
        <taxon>Spermatophyta</taxon>
        <taxon>Magnoliopsida</taxon>
        <taxon>Proteales</taxon>
        <taxon>Proteaceae</taxon>
        <taxon>Protea</taxon>
    </lineage>
</organism>
<reference evidence="2" key="1">
    <citation type="journal article" date="2023" name="Plant J.">
        <title>The genome of the king protea, Protea cynaroides.</title>
        <authorList>
            <person name="Chang J."/>
            <person name="Duong T.A."/>
            <person name="Schoeman C."/>
            <person name="Ma X."/>
            <person name="Roodt D."/>
            <person name="Barker N."/>
            <person name="Li Z."/>
            <person name="Van de Peer Y."/>
            <person name="Mizrachi E."/>
        </authorList>
    </citation>
    <scope>NUCLEOTIDE SEQUENCE</scope>
    <source>
        <tissue evidence="2">Young leaves</tissue>
    </source>
</reference>
<dbReference type="OrthoDB" id="1703537at2759"/>
<evidence type="ECO:0000313" key="2">
    <source>
        <dbReference type="EMBL" id="KAJ4971018.1"/>
    </source>
</evidence>
<accession>A0A9Q0KI27</accession>
<sequence>MKKKSEIEEEDDGENLCIINADVQRERLRRIIQKQRSLYSLIPSEIQEEDDGENLCIINADVQRERIRQIIQKQRSVYSSIPSSSSSYPVASYSSPFGPRKNSSLIELMKGEKKSLQELLKMQRPSSDAYFKSYFKGSGSGFDRLSRSTGGSSFMERGSVSPNRSTGRRLRRTKSYKSLPEHGTPRRKGFKFRFRLRRRLRIMICGTKF</sequence>
<dbReference type="EMBL" id="JAMYWD010000005">
    <property type="protein sequence ID" value="KAJ4971018.1"/>
    <property type="molecule type" value="Genomic_DNA"/>
</dbReference>
<protein>
    <submittedName>
        <fullName evidence="2">Uncharacterized protein</fullName>
    </submittedName>
</protein>
<evidence type="ECO:0000256" key="1">
    <source>
        <dbReference type="SAM" id="MobiDB-lite"/>
    </source>
</evidence>
<name>A0A9Q0KI27_9MAGN</name>
<feature type="compositionally biased region" description="Basic residues" evidence="1">
    <location>
        <begin position="166"/>
        <end position="175"/>
    </location>
</feature>
<feature type="region of interest" description="Disordered" evidence="1">
    <location>
        <begin position="146"/>
        <end position="184"/>
    </location>
</feature>
<proteinExistence type="predicted"/>
<keyword evidence="3" id="KW-1185">Reference proteome</keyword>
<gene>
    <name evidence="2" type="ORF">NE237_004117</name>
</gene>
<dbReference type="Proteomes" id="UP001141806">
    <property type="component" value="Unassembled WGS sequence"/>
</dbReference>
<comment type="caution">
    <text evidence="2">The sequence shown here is derived from an EMBL/GenBank/DDBJ whole genome shotgun (WGS) entry which is preliminary data.</text>
</comment>